<dbReference type="CDD" id="cd00637">
    <property type="entry name" value="7tm_classA_rhodopsin-like"/>
    <property type="match status" value="1"/>
</dbReference>
<dbReference type="SMART" id="SM01381">
    <property type="entry name" value="7TM_GPCR_Srsx"/>
    <property type="match status" value="1"/>
</dbReference>
<protein>
    <recommendedName>
        <fullName evidence="11">G-protein coupled receptors family 1 profile domain-containing protein</fullName>
    </recommendedName>
</protein>
<feature type="transmembrane region" description="Helical" evidence="10">
    <location>
        <begin position="456"/>
        <end position="476"/>
    </location>
</feature>
<evidence type="ECO:0000259" key="11">
    <source>
        <dbReference type="PROSITE" id="PS50262"/>
    </source>
</evidence>
<sequence>MRRGWGTCHEEGDGVLAMRRGLGYLPSGGVGVLAMRRGLWYLPSGGGWGTCHEEGVWYLSSGEGCGTCHQEGGGVLVIRRGVGYLSSGGGGVLAMRRGCGTCHQEGGVVLALRGDEELHEAKQPHGPHGIHQITIESIHLLLENSIGAILFAFCNLGTKGLWIILQGVTLANSNASRAIEFNRVMVAMNNSNATEPSRDVAVFELWYWVLRAIITLLTIVGNAVVILLILCCPRLRITPNVFICTLAIADILVGIVITPSEFACAFVYPGACEGPKQHLTYDILIHLSVTNLCALTFDRYTAIVNPLRYQSHLIRKGHSRRVAVILFIAWISAAIFPVLGFLFRHRVSVASIFRILDMAFLLVLPPILLLLSYLRMVYIARRHERKIKLQEFQLSFNYSNENLSKARDNKVESRERATVKMIGAVIVVFLVCYGLAVFRSLYGYIMRRSIPMEVQYLSRLLLLANSAFNFVVYAFLKKDFKDALRRMCRRASRDVRKSYRALKYRQKRKKNKKSVTTQTEDPV</sequence>
<dbReference type="AlphaFoldDB" id="A7SFI1"/>
<organism evidence="12 13">
    <name type="scientific">Nematostella vectensis</name>
    <name type="common">Starlet sea anemone</name>
    <dbReference type="NCBI Taxonomy" id="45351"/>
    <lineage>
        <taxon>Eukaryota</taxon>
        <taxon>Metazoa</taxon>
        <taxon>Cnidaria</taxon>
        <taxon>Anthozoa</taxon>
        <taxon>Hexacorallia</taxon>
        <taxon>Actiniaria</taxon>
        <taxon>Edwardsiidae</taxon>
        <taxon>Nematostella</taxon>
    </lineage>
</organism>
<keyword evidence="2" id="KW-1003">Cell membrane</keyword>
<feature type="transmembrane region" description="Helical" evidence="10">
    <location>
        <begin position="355"/>
        <end position="378"/>
    </location>
</feature>
<evidence type="ECO:0000256" key="6">
    <source>
        <dbReference type="ARBA" id="ARBA00023136"/>
    </source>
</evidence>
<feature type="transmembrane region" description="Helical" evidence="10">
    <location>
        <begin position="205"/>
        <end position="230"/>
    </location>
</feature>
<dbReference type="InterPro" id="IPR050569">
    <property type="entry name" value="TAAR"/>
</dbReference>
<keyword evidence="3 9" id="KW-0812">Transmembrane</keyword>
<feature type="transmembrane region" description="Helical" evidence="10">
    <location>
        <begin position="417"/>
        <end position="436"/>
    </location>
</feature>
<keyword evidence="5 9" id="KW-0297">G-protein coupled receptor</keyword>
<evidence type="ECO:0000256" key="10">
    <source>
        <dbReference type="SAM" id="Phobius"/>
    </source>
</evidence>
<evidence type="ECO:0000313" key="13">
    <source>
        <dbReference type="Proteomes" id="UP000001593"/>
    </source>
</evidence>
<evidence type="ECO:0000256" key="8">
    <source>
        <dbReference type="ARBA" id="ARBA00023224"/>
    </source>
</evidence>
<evidence type="ECO:0000256" key="2">
    <source>
        <dbReference type="ARBA" id="ARBA00022475"/>
    </source>
</evidence>
<keyword evidence="13" id="KW-1185">Reference proteome</keyword>
<dbReference type="InterPro" id="IPR036280">
    <property type="entry name" value="Multihaem_cyt_sf"/>
</dbReference>
<evidence type="ECO:0000256" key="9">
    <source>
        <dbReference type="RuleBase" id="RU000688"/>
    </source>
</evidence>
<dbReference type="InParanoid" id="A7SFI1"/>
<dbReference type="PROSITE" id="PS00237">
    <property type="entry name" value="G_PROTEIN_RECEP_F1_1"/>
    <property type="match status" value="1"/>
</dbReference>
<dbReference type="SUPFAM" id="SSF48695">
    <property type="entry name" value="Multiheme cytochromes"/>
    <property type="match status" value="1"/>
</dbReference>
<dbReference type="PROSITE" id="PS50262">
    <property type="entry name" value="G_PROTEIN_RECEP_F1_2"/>
    <property type="match status" value="1"/>
</dbReference>
<evidence type="ECO:0000256" key="5">
    <source>
        <dbReference type="ARBA" id="ARBA00023040"/>
    </source>
</evidence>
<evidence type="ECO:0000256" key="3">
    <source>
        <dbReference type="ARBA" id="ARBA00022692"/>
    </source>
</evidence>
<dbReference type="InterPro" id="IPR000276">
    <property type="entry name" value="GPCR_Rhodpsn"/>
</dbReference>
<dbReference type="SUPFAM" id="SSF81321">
    <property type="entry name" value="Family A G protein-coupled receptor-like"/>
    <property type="match status" value="1"/>
</dbReference>
<name>A7SFI1_NEMVE</name>
<dbReference type="GO" id="GO:0007186">
    <property type="term" value="P:G protein-coupled receptor signaling pathway"/>
    <property type="evidence" value="ECO:0000318"/>
    <property type="project" value="GO_Central"/>
</dbReference>
<dbReference type="eggNOG" id="KOG3656">
    <property type="taxonomic scope" value="Eukaryota"/>
</dbReference>
<evidence type="ECO:0000313" key="12">
    <source>
        <dbReference type="EMBL" id="EDO37468.1"/>
    </source>
</evidence>
<dbReference type="Pfam" id="PF00001">
    <property type="entry name" value="7tm_1"/>
    <property type="match status" value="1"/>
</dbReference>
<evidence type="ECO:0000256" key="1">
    <source>
        <dbReference type="ARBA" id="ARBA00004651"/>
    </source>
</evidence>
<keyword evidence="4 10" id="KW-1133">Transmembrane helix</keyword>
<dbReference type="PANTHER" id="PTHR24249">
    <property type="entry name" value="HISTAMINE RECEPTOR-RELATED G-PROTEIN COUPLED RECEPTOR"/>
    <property type="match status" value="1"/>
</dbReference>
<evidence type="ECO:0000256" key="7">
    <source>
        <dbReference type="ARBA" id="ARBA00023170"/>
    </source>
</evidence>
<comment type="subcellular location">
    <subcellularLocation>
        <location evidence="1">Cell membrane</location>
        <topology evidence="1">Multi-pass membrane protein</topology>
    </subcellularLocation>
</comment>
<dbReference type="PhylomeDB" id="A7SFI1"/>
<feature type="transmembrane region" description="Helical" evidence="10">
    <location>
        <begin position="242"/>
        <end position="271"/>
    </location>
</feature>
<feature type="transmembrane region" description="Helical" evidence="10">
    <location>
        <begin position="322"/>
        <end position="343"/>
    </location>
</feature>
<dbReference type="GO" id="GO:0005886">
    <property type="term" value="C:plasma membrane"/>
    <property type="evidence" value="ECO:0000318"/>
    <property type="project" value="GO_Central"/>
</dbReference>
<gene>
    <name evidence="12" type="ORF">NEMVEDRAFT_v1g211484</name>
</gene>
<feature type="domain" description="G-protein coupled receptors family 1 profile" evidence="11">
    <location>
        <begin position="221"/>
        <end position="473"/>
    </location>
</feature>
<evidence type="ECO:0000256" key="4">
    <source>
        <dbReference type="ARBA" id="ARBA00022989"/>
    </source>
</evidence>
<keyword evidence="6 10" id="KW-0472">Membrane</keyword>
<keyword evidence="8 9" id="KW-0807">Transducer</keyword>
<dbReference type="Proteomes" id="UP000001593">
    <property type="component" value="Unassembled WGS sequence"/>
</dbReference>
<feature type="transmembrane region" description="Helical" evidence="10">
    <location>
        <begin position="283"/>
        <end position="301"/>
    </location>
</feature>
<dbReference type="GO" id="GO:0004930">
    <property type="term" value="F:G protein-coupled receptor activity"/>
    <property type="evidence" value="ECO:0000318"/>
    <property type="project" value="GO_Central"/>
</dbReference>
<dbReference type="InterPro" id="IPR017452">
    <property type="entry name" value="GPCR_Rhodpsn_7TM"/>
</dbReference>
<comment type="similarity">
    <text evidence="9">Belongs to the G-protein coupled receptor 1 family.</text>
</comment>
<dbReference type="Gene3D" id="1.20.1070.10">
    <property type="entry name" value="Rhodopsin 7-helix transmembrane proteins"/>
    <property type="match status" value="1"/>
</dbReference>
<keyword evidence="7 9" id="KW-0675">Receptor</keyword>
<dbReference type="PANTHER" id="PTHR24249:SF372">
    <property type="entry name" value="G-PROTEIN COUPLED RECEPTORS FAMILY 1 PROFILE DOMAIN-CONTAINING PROTEIN"/>
    <property type="match status" value="1"/>
</dbReference>
<proteinExistence type="inferred from homology"/>
<accession>A7SFI1</accession>
<reference evidence="12 13" key="1">
    <citation type="journal article" date="2007" name="Science">
        <title>Sea anemone genome reveals ancestral eumetazoan gene repertoire and genomic organization.</title>
        <authorList>
            <person name="Putnam N.H."/>
            <person name="Srivastava M."/>
            <person name="Hellsten U."/>
            <person name="Dirks B."/>
            <person name="Chapman J."/>
            <person name="Salamov A."/>
            <person name="Terry A."/>
            <person name="Shapiro H."/>
            <person name="Lindquist E."/>
            <person name="Kapitonov V.V."/>
            <person name="Jurka J."/>
            <person name="Genikhovich G."/>
            <person name="Grigoriev I.V."/>
            <person name="Lucas S.M."/>
            <person name="Steele R.E."/>
            <person name="Finnerty J.R."/>
            <person name="Technau U."/>
            <person name="Martindale M.Q."/>
            <person name="Rokhsar D.S."/>
        </authorList>
    </citation>
    <scope>NUCLEOTIDE SEQUENCE [LARGE SCALE GENOMIC DNA]</scope>
    <source>
        <strain evidence="13">CH2 X CH6</strain>
    </source>
</reference>
<dbReference type="PRINTS" id="PR00237">
    <property type="entry name" value="GPCRRHODOPSN"/>
</dbReference>
<dbReference type="HOGENOM" id="CLU_521053_0_0_1"/>
<dbReference type="EMBL" id="DS469645">
    <property type="protein sequence ID" value="EDO37468.1"/>
    <property type="molecule type" value="Genomic_DNA"/>
</dbReference>